<reference evidence="2" key="1">
    <citation type="submission" date="2010-05" db="EMBL/GenBank/DDBJ databases">
        <title>The complete genome of Truepera radiovictris DSM 17093.</title>
        <authorList>
            <consortium name="US DOE Joint Genome Institute (JGI-PGF)"/>
            <person name="Lucas S."/>
            <person name="Copeland A."/>
            <person name="Lapidus A."/>
            <person name="Glavina del Rio T."/>
            <person name="Dalin E."/>
            <person name="Tice H."/>
            <person name="Bruce D."/>
            <person name="Goodwin L."/>
            <person name="Pitluck S."/>
            <person name="Kyrpides N."/>
            <person name="Mavromatis K."/>
            <person name="Ovchinnikova G."/>
            <person name="Munk A.C."/>
            <person name="Detter J.C."/>
            <person name="Han C."/>
            <person name="Tapia R."/>
            <person name="Land M."/>
            <person name="Hauser L."/>
            <person name="Markowitz V."/>
            <person name="Cheng J.-F."/>
            <person name="Hugenholtz P."/>
            <person name="Woyke T."/>
            <person name="Wu D."/>
            <person name="Tindall B."/>
            <person name="Pomrenke H.G."/>
            <person name="Brambilla E."/>
            <person name="Klenk H.-P."/>
            <person name="Eisen J.A."/>
        </authorList>
    </citation>
    <scope>NUCLEOTIDE SEQUENCE [LARGE SCALE GENOMIC DNA]</scope>
    <source>
        <strain evidence="2">DSM 17093 / CIP 108686 / LMG 22925 / RQ-24</strain>
    </source>
</reference>
<keyword evidence="2" id="KW-1185">Reference proteome</keyword>
<dbReference type="KEGG" id="tra:Trad_2134"/>
<proteinExistence type="predicted"/>
<evidence type="ECO:0000313" key="2">
    <source>
        <dbReference type="Proteomes" id="UP000000379"/>
    </source>
</evidence>
<dbReference type="eggNOG" id="COG5304">
    <property type="taxonomic scope" value="Bacteria"/>
</dbReference>
<dbReference type="HOGENOM" id="CLU_179401_0_0_0"/>
<dbReference type="InterPro" id="IPR022148">
    <property type="entry name" value="CopG_antitoxin"/>
</dbReference>
<dbReference type="Proteomes" id="UP000000379">
    <property type="component" value="Chromosome"/>
</dbReference>
<dbReference type="EMBL" id="CP002049">
    <property type="protein sequence ID" value="ADI15247.1"/>
    <property type="molecule type" value="Genomic_DNA"/>
</dbReference>
<evidence type="ECO:0000313" key="1">
    <source>
        <dbReference type="EMBL" id="ADI15247.1"/>
    </source>
</evidence>
<dbReference type="Pfam" id="PF12441">
    <property type="entry name" value="CopG_antitoxin"/>
    <property type="match status" value="1"/>
</dbReference>
<sequence>MSRKRSKIPLTDPKQVPEVMTEEEARAFWDSHEVTEAYLAKAAVREPEGPPKRTPTASQSINLRLEVNTLKRLKALAARKQMGYQTLLKTFLTERLYEEEKREGVL</sequence>
<name>D7CRF9_TRURR</name>
<accession>D7CRF9</accession>
<dbReference type="AlphaFoldDB" id="D7CRF9"/>
<dbReference type="OrthoDB" id="70987at2"/>
<organism evidence="1 2">
    <name type="scientific">Truepera radiovictrix (strain DSM 17093 / CIP 108686 / LMG 22925 / RQ-24)</name>
    <dbReference type="NCBI Taxonomy" id="649638"/>
    <lineage>
        <taxon>Bacteria</taxon>
        <taxon>Thermotogati</taxon>
        <taxon>Deinococcota</taxon>
        <taxon>Deinococci</taxon>
        <taxon>Trueperales</taxon>
        <taxon>Trueperaceae</taxon>
        <taxon>Truepera</taxon>
    </lineage>
</organism>
<protein>
    <submittedName>
        <fullName evidence="1">Uncharacterized protein</fullName>
    </submittedName>
</protein>
<dbReference type="RefSeq" id="WP_013178611.1">
    <property type="nucleotide sequence ID" value="NC_014221.1"/>
</dbReference>
<reference evidence="1 2" key="2">
    <citation type="journal article" date="2011" name="Stand. Genomic Sci.">
        <title>Complete genome sequence of Truepera radiovictrix type strain (RQ-24).</title>
        <authorList>
            <person name="Ivanova N."/>
            <person name="Rohde C."/>
            <person name="Munk C."/>
            <person name="Nolan M."/>
            <person name="Lucas S."/>
            <person name="Del Rio T.G."/>
            <person name="Tice H."/>
            <person name="Deshpande S."/>
            <person name="Cheng J.F."/>
            <person name="Tapia R."/>
            <person name="Han C."/>
            <person name="Goodwin L."/>
            <person name="Pitluck S."/>
            <person name="Liolios K."/>
            <person name="Mavromatis K."/>
            <person name="Mikhailova N."/>
            <person name="Pati A."/>
            <person name="Chen A."/>
            <person name="Palaniappan K."/>
            <person name="Land M."/>
            <person name="Hauser L."/>
            <person name="Chang Y.J."/>
            <person name="Jeffries C.D."/>
            <person name="Brambilla E."/>
            <person name="Rohde M."/>
            <person name="Goker M."/>
            <person name="Tindall B.J."/>
            <person name="Woyke T."/>
            <person name="Bristow J."/>
            <person name="Eisen J.A."/>
            <person name="Markowitz V."/>
            <person name="Hugenholtz P."/>
            <person name="Kyrpides N.C."/>
            <person name="Klenk H.P."/>
            <person name="Lapidus A."/>
        </authorList>
    </citation>
    <scope>NUCLEOTIDE SEQUENCE [LARGE SCALE GENOMIC DNA]</scope>
    <source>
        <strain evidence="2">DSM 17093 / CIP 108686 / LMG 22925 / RQ-24</strain>
    </source>
</reference>
<gene>
    <name evidence="1" type="ordered locus">Trad_2134</name>
</gene>